<evidence type="ECO:0000256" key="4">
    <source>
        <dbReference type="ARBA" id="ARBA00022676"/>
    </source>
</evidence>
<keyword evidence="16" id="KW-1185">Reference proteome</keyword>
<keyword evidence="7" id="KW-0735">Signal-anchor</keyword>
<evidence type="ECO:0000256" key="3">
    <source>
        <dbReference type="ARBA" id="ARBA00008919"/>
    </source>
</evidence>
<dbReference type="InterPro" id="IPR038577">
    <property type="entry name" value="GT10-like_C_sf"/>
</dbReference>
<feature type="domain" description="Fucosyltransferase N-terminal" evidence="14">
    <location>
        <begin position="25"/>
        <end position="134"/>
    </location>
</feature>
<dbReference type="AlphaFoldDB" id="A0AAY4E6W1"/>
<dbReference type="FunFam" id="3.40.50.11660:FF:000001">
    <property type="entry name" value="alpha-(1,3)-fucosyltransferase 9"/>
    <property type="match status" value="1"/>
</dbReference>
<keyword evidence="8" id="KW-1133">Transmembrane helix</keyword>
<dbReference type="Gene3D" id="3.40.50.11660">
    <property type="entry name" value="Glycosyl transferase family 10, C-terminal domain"/>
    <property type="match status" value="1"/>
</dbReference>
<proteinExistence type="inferred from homology"/>
<dbReference type="Proteomes" id="UP000694580">
    <property type="component" value="Chromosome 3"/>
</dbReference>
<keyword evidence="4 12" id="KW-0328">Glycosyltransferase</keyword>
<evidence type="ECO:0000256" key="1">
    <source>
        <dbReference type="ARBA" id="ARBA00004167"/>
    </source>
</evidence>
<keyword evidence="12" id="KW-0333">Golgi apparatus</keyword>
<protein>
    <recommendedName>
        <fullName evidence="12">Fucosyltransferase</fullName>
        <ecNumber evidence="12">2.4.1.-</ecNumber>
    </recommendedName>
</protein>
<evidence type="ECO:0000313" key="16">
    <source>
        <dbReference type="Proteomes" id="UP000694580"/>
    </source>
</evidence>
<dbReference type="GO" id="GO:0032580">
    <property type="term" value="C:Golgi cisterna membrane"/>
    <property type="evidence" value="ECO:0007669"/>
    <property type="project" value="UniProtKB-SubCell"/>
</dbReference>
<keyword evidence="9" id="KW-0472">Membrane</keyword>
<comment type="subcellular location">
    <subcellularLocation>
        <location evidence="12">Golgi apparatus</location>
        <location evidence="12">Golgi stack membrane</location>
        <topology evidence="12">Single-pass type II membrane protein</topology>
    </subcellularLocation>
    <subcellularLocation>
        <location evidence="1">Membrane</location>
        <topology evidence="1">Single-pass membrane protein</topology>
    </subcellularLocation>
</comment>
<gene>
    <name evidence="15" type="primary">FUT7</name>
</gene>
<dbReference type="Pfam" id="PF17039">
    <property type="entry name" value="Glyco_tran_10_N"/>
    <property type="match status" value="1"/>
</dbReference>
<evidence type="ECO:0000256" key="11">
    <source>
        <dbReference type="ARBA" id="ARBA00036481"/>
    </source>
</evidence>
<comment type="catalytic activity">
    <reaction evidence="11">
        <text>an N-acetyl-alpha-neuraminyl-(2-&gt;3)-beta-D-galactosyl-(1-&gt;4)-N-acetyl-beta-D-glucosaminyl derivative + GDP-beta-L-fucose = an alpha-Neu5Ac-(2-&gt;3)-beta-D-Gal-(1-&gt;4)-[alpha-L-Fuc-(1-&gt;3)]-beta-D-GlcNAc derivative + GDP + H(+)</text>
        <dbReference type="Rhea" id="RHEA:56076"/>
        <dbReference type="ChEBI" id="CHEBI:15378"/>
        <dbReference type="ChEBI" id="CHEBI:57273"/>
        <dbReference type="ChEBI" id="CHEBI:58189"/>
        <dbReference type="ChEBI" id="CHEBI:136545"/>
        <dbReference type="ChEBI" id="CHEBI:139509"/>
    </reaction>
    <physiologicalReaction direction="left-to-right" evidence="11">
        <dbReference type="Rhea" id="RHEA:56077"/>
    </physiologicalReaction>
</comment>
<evidence type="ECO:0000256" key="6">
    <source>
        <dbReference type="ARBA" id="ARBA00022692"/>
    </source>
</evidence>
<keyword evidence="5 12" id="KW-0808">Transferase</keyword>
<dbReference type="Pfam" id="PF00852">
    <property type="entry name" value="Glyco_transf_10"/>
    <property type="match status" value="1"/>
</dbReference>
<dbReference type="InterPro" id="IPR001503">
    <property type="entry name" value="Glyco_trans_10"/>
</dbReference>
<dbReference type="InterPro" id="IPR031481">
    <property type="entry name" value="Glyco_tran_10_N"/>
</dbReference>
<dbReference type="PANTHER" id="PTHR11929:SF12">
    <property type="entry name" value="ALPHA-(1,3)-FUCOSYLTRANSFERASE 7"/>
    <property type="match status" value="1"/>
</dbReference>
<sequence length="331" mass="39125">RFITLSAWVWRQDSVLSVTQESPRNVTILLWYWPFRRTLSLEGDMCLEWYGIPNCMLVNNQSFFSRADVVIFHHHELKTGQQHLPLHLLRPEKQAWVWLSLESPQTNGNLRWLAGHFNWVMSYRRDADIPIPYGVLQPKVSKMSELADTTVPQNKSALACWVVSNYKPFHKRSKVYNTLKNIIPIKVYGRWMKQPLDKQNLLTTISQCYFYLAFENSISRDYITEKLWRNAFLGGSVPVVLGPPREEYEAIIPKDSFIHVNDFDSLEALGEFMKDLSRDEKRYLSYFAWRRTHSVKMITDWRERMCNICTIFPTLQSDKRHQDLEAWTKGQ</sequence>
<evidence type="ECO:0000256" key="2">
    <source>
        <dbReference type="ARBA" id="ARBA00004922"/>
    </source>
</evidence>
<dbReference type="PANTHER" id="PTHR11929">
    <property type="entry name" value="ALPHA- 1,3 -FUCOSYLTRANSFERASE"/>
    <property type="match status" value="1"/>
</dbReference>
<evidence type="ECO:0000256" key="7">
    <source>
        <dbReference type="ARBA" id="ARBA00022968"/>
    </source>
</evidence>
<evidence type="ECO:0000259" key="14">
    <source>
        <dbReference type="Pfam" id="PF17039"/>
    </source>
</evidence>
<keyword evidence="6 12" id="KW-0812">Transmembrane</keyword>
<evidence type="ECO:0000256" key="5">
    <source>
        <dbReference type="ARBA" id="ARBA00022679"/>
    </source>
</evidence>
<dbReference type="EC" id="2.4.1.-" evidence="12"/>
<comment type="pathway">
    <text evidence="2">Protein modification; protein glycosylation.</text>
</comment>
<reference evidence="15" key="2">
    <citation type="submission" date="2025-08" db="UniProtKB">
        <authorList>
            <consortium name="Ensembl"/>
        </authorList>
    </citation>
    <scope>IDENTIFICATION</scope>
</reference>
<evidence type="ECO:0000256" key="9">
    <source>
        <dbReference type="ARBA" id="ARBA00023136"/>
    </source>
</evidence>
<evidence type="ECO:0000256" key="8">
    <source>
        <dbReference type="ARBA" id="ARBA00022989"/>
    </source>
</evidence>
<comment type="similarity">
    <text evidence="3 12">Belongs to the glycosyltransferase 10 family.</text>
</comment>
<evidence type="ECO:0000259" key="13">
    <source>
        <dbReference type="Pfam" id="PF00852"/>
    </source>
</evidence>
<organism evidence="15 16">
    <name type="scientific">Denticeps clupeoides</name>
    <name type="common">denticle herring</name>
    <dbReference type="NCBI Taxonomy" id="299321"/>
    <lineage>
        <taxon>Eukaryota</taxon>
        <taxon>Metazoa</taxon>
        <taxon>Chordata</taxon>
        <taxon>Craniata</taxon>
        <taxon>Vertebrata</taxon>
        <taxon>Euteleostomi</taxon>
        <taxon>Actinopterygii</taxon>
        <taxon>Neopterygii</taxon>
        <taxon>Teleostei</taxon>
        <taxon>Clupei</taxon>
        <taxon>Clupeiformes</taxon>
        <taxon>Denticipitoidei</taxon>
        <taxon>Denticipitidae</taxon>
        <taxon>Denticeps</taxon>
    </lineage>
</organism>
<evidence type="ECO:0000256" key="12">
    <source>
        <dbReference type="RuleBase" id="RU003832"/>
    </source>
</evidence>
<dbReference type="Ensembl" id="ENSDCDT00010063847.1">
    <property type="protein sequence ID" value="ENSDCDP00010053345.1"/>
    <property type="gene ID" value="ENSDCDG00010030997.1"/>
</dbReference>
<reference evidence="15" key="3">
    <citation type="submission" date="2025-09" db="UniProtKB">
        <authorList>
            <consortium name="Ensembl"/>
        </authorList>
    </citation>
    <scope>IDENTIFICATION</scope>
</reference>
<dbReference type="GeneTree" id="ENSGT00940000161618"/>
<feature type="domain" description="Fucosyltransferase C-terminal" evidence="13">
    <location>
        <begin position="153"/>
        <end position="327"/>
    </location>
</feature>
<dbReference type="GO" id="GO:0046920">
    <property type="term" value="F:alpha-(1-&gt;3)-fucosyltransferase activity"/>
    <property type="evidence" value="ECO:0007669"/>
    <property type="project" value="TreeGrafter"/>
</dbReference>
<dbReference type="InterPro" id="IPR055270">
    <property type="entry name" value="Glyco_tran_10_C"/>
</dbReference>
<evidence type="ECO:0000256" key="10">
    <source>
        <dbReference type="ARBA" id="ARBA00023180"/>
    </source>
</evidence>
<reference evidence="15 16" key="1">
    <citation type="submission" date="2020-06" db="EMBL/GenBank/DDBJ databases">
        <authorList>
            <consortium name="Wellcome Sanger Institute Data Sharing"/>
        </authorList>
    </citation>
    <scope>NUCLEOTIDE SEQUENCE [LARGE SCALE GENOMIC DNA]</scope>
</reference>
<accession>A0AAY4E6W1</accession>
<evidence type="ECO:0000313" key="15">
    <source>
        <dbReference type="Ensembl" id="ENSDCDP00010053345.1"/>
    </source>
</evidence>
<keyword evidence="10" id="KW-0325">Glycoprotein</keyword>
<dbReference type="SUPFAM" id="SSF53756">
    <property type="entry name" value="UDP-Glycosyltransferase/glycogen phosphorylase"/>
    <property type="match status" value="1"/>
</dbReference>
<name>A0AAY4E6W1_9TELE</name>